<accession>A0A0L0NQK2</accession>
<comment type="caution">
    <text evidence="1">The sequence shown here is derived from an EMBL/GenBank/DDBJ whole genome shotgun (WGS) entry which is preliminary data.</text>
</comment>
<dbReference type="AlphaFoldDB" id="A0A0L0NQK2"/>
<name>A0A0L0NQK2_CANAR</name>
<proteinExistence type="predicted"/>
<reference evidence="2" key="1">
    <citation type="journal article" date="2015" name="BMC Genomics">
        <title>Draft genome of a commonly misdiagnosed multidrug resistant pathogen Candida auris.</title>
        <authorList>
            <person name="Chatterjee S."/>
            <person name="Alampalli S.V."/>
            <person name="Nageshan R.K."/>
            <person name="Chettiar S.T."/>
            <person name="Joshi S."/>
            <person name="Tatu U.S."/>
        </authorList>
    </citation>
    <scope>NUCLEOTIDE SEQUENCE [LARGE SCALE GENOMIC DNA]</scope>
    <source>
        <strain evidence="2">6684</strain>
    </source>
</reference>
<dbReference type="Proteomes" id="UP000037122">
    <property type="component" value="Unassembled WGS sequence"/>
</dbReference>
<sequence length="71" mass="8238">MKNPRRDIRKAGCKIAADGNGKKKKKIKREERLEKKKKKILQPVTNSHPRQVWFCPGFKSEQGFGEAVPKY</sequence>
<evidence type="ECO:0000313" key="2">
    <source>
        <dbReference type="Proteomes" id="UP000037122"/>
    </source>
</evidence>
<protein>
    <submittedName>
        <fullName evidence="1">Uncharacterized protein</fullName>
    </submittedName>
</protein>
<dbReference type="VEuPathDB" id="FungiDB:QG37_07174"/>
<organism evidence="1 2">
    <name type="scientific">Candidozyma auris</name>
    <name type="common">Yeast</name>
    <name type="synonym">Candida auris</name>
    <dbReference type="NCBI Taxonomy" id="498019"/>
    <lineage>
        <taxon>Eukaryota</taxon>
        <taxon>Fungi</taxon>
        <taxon>Dikarya</taxon>
        <taxon>Ascomycota</taxon>
        <taxon>Saccharomycotina</taxon>
        <taxon>Pichiomycetes</taxon>
        <taxon>Metschnikowiaceae</taxon>
        <taxon>Candidozyma</taxon>
    </lineage>
</organism>
<dbReference type="EMBL" id="LGST01000055">
    <property type="protein sequence ID" value="KND96437.1"/>
    <property type="molecule type" value="Genomic_DNA"/>
</dbReference>
<gene>
    <name evidence="1" type="ORF">QG37_07174</name>
</gene>
<evidence type="ECO:0000313" key="1">
    <source>
        <dbReference type="EMBL" id="KND96437.1"/>
    </source>
</evidence>